<evidence type="ECO:0000313" key="20">
    <source>
        <dbReference type="EMBL" id="RLE07173.1"/>
    </source>
</evidence>
<evidence type="ECO:0000256" key="4">
    <source>
        <dbReference type="ARBA" id="ARBA00005189"/>
    </source>
</evidence>
<dbReference type="EC" id="2.7.7.41" evidence="6 18"/>
<evidence type="ECO:0000256" key="12">
    <source>
        <dbReference type="ARBA" id="ARBA00022695"/>
    </source>
</evidence>
<evidence type="ECO:0000256" key="7">
    <source>
        <dbReference type="ARBA" id="ARBA00019373"/>
    </source>
</evidence>
<evidence type="ECO:0000256" key="1">
    <source>
        <dbReference type="ARBA" id="ARBA00001698"/>
    </source>
</evidence>
<keyword evidence="10 18" id="KW-0808">Transferase</keyword>
<comment type="catalytic activity">
    <reaction evidence="1 18">
        <text>a 1,2-diacyl-sn-glycero-3-phosphate + CTP + H(+) = a CDP-1,2-diacyl-sn-glycerol + diphosphate</text>
        <dbReference type="Rhea" id="RHEA:16229"/>
        <dbReference type="ChEBI" id="CHEBI:15378"/>
        <dbReference type="ChEBI" id="CHEBI:33019"/>
        <dbReference type="ChEBI" id="CHEBI:37563"/>
        <dbReference type="ChEBI" id="CHEBI:58332"/>
        <dbReference type="ChEBI" id="CHEBI:58608"/>
        <dbReference type="EC" id="2.7.7.41"/>
    </reaction>
</comment>
<keyword evidence="16" id="KW-0594">Phospholipid biosynthesis</keyword>
<feature type="transmembrane region" description="Helical" evidence="19">
    <location>
        <begin position="104"/>
        <end position="123"/>
    </location>
</feature>
<keyword evidence="14" id="KW-0443">Lipid metabolism</keyword>
<evidence type="ECO:0000313" key="21">
    <source>
        <dbReference type="Proteomes" id="UP000277457"/>
    </source>
</evidence>
<comment type="pathway">
    <text evidence="4">Lipid metabolism.</text>
</comment>
<feature type="transmembrane region" description="Helical" evidence="19">
    <location>
        <begin position="6"/>
        <end position="39"/>
    </location>
</feature>
<keyword evidence="13 19" id="KW-1133">Transmembrane helix</keyword>
<keyword evidence="17" id="KW-1208">Phospholipid metabolism</keyword>
<evidence type="ECO:0000256" key="15">
    <source>
        <dbReference type="ARBA" id="ARBA00023136"/>
    </source>
</evidence>
<dbReference type="PANTHER" id="PTHR46382">
    <property type="entry name" value="PHOSPHATIDATE CYTIDYLYLTRANSFERASE"/>
    <property type="match status" value="1"/>
</dbReference>
<comment type="subcellular location">
    <subcellularLocation>
        <location evidence="2">Cell membrane</location>
        <topology evidence="2">Multi-pass membrane protein</topology>
    </subcellularLocation>
</comment>
<evidence type="ECO:0000256" key="2">
    <source>
        <dbReference type="ARBA" id="ARBA00004651"/>
    </source>
</evidence>
<dbReference type="UniPathway" id="UPA00557">
    <property type="reaction ID" value="UER00614"/>
</dbReference>
<name>A0A662D363_UNCAE</name>
<evidence type="ECO:0000256" key="10">
    <source>
        <dbReference type="ARBA" id="ARBA00022679"/>
    </source>
</evidence>
<keyword evidence="11 18" id="KW-0812">Transmembrane</keyword>
<evidence type="ECO:0000256" key="11">
    <source>
        <dbReference type="ARBA" id="ARBA00022692"/>
    </source>
</evidence>
<evidence type="ECO:0000256" key="16">
    <source>
        <dbReference type="ARBA" id="ARBA00023209"/>
    </source>
</evidence>
<dbReference type="GO" id="GO:0005886">
    <property type="term" value="C:plasma membrane"/>
    <property type="evidence" value="ECO:0007669"/>
    <property type="project" value="UniProtKB-SubCell"/>
</dbReference>
<comment type="caution">
    <text evidence="20">The sequence shown here is derived from an EMBL/GenBank/DDBJ whole genome shotgun (WGS) entry which is preliminary data.</text>
</comment>
<sequence length="262" mass="29755">MLLKRIIVALIFIPILTFFILWGGFLFLGLICTIIGFGLFEFYRGMKREKLLTNIGILLGMGIPFSFYLMGEKAASPILTLVIFLFLFGQFFEFKRWRNSTDAFINIGGILYISFLFSHILILRNIPRIGSTLTITVLFATWMGDTGAYFIGEKWGKHKLLPEISPHKSKEGFLGAVLVSSLAMFISRLWLCLPLIHTAILGILIGTMGQMGDFFESMLKREIGIKDFSKILPGHGGILDRFDSVLFTVPLFYYYVKYLIIS</sequence>
<keyword evidence="9" id="KW-0444">Lipid biosynthesis</keyword>
<dbReference type="GO" id="GO:0004605">
    <property type="term" value="F:phosphatidate cytidylyltransferase activity"/>
    <property type="evidence" value="ECO:0007669"/>
    <property type="project" value="UniProtKB-EC"/>
</dbReference>
<evidence type="ECO:0000256" key="8">
    <source>
        <dbReference type="ARBA" id="ARBA00022475"/>
    </source>
</evidence>
<reference evidence="20 21" key="1">
    <citation type="submission" date="2018-06" db="EMBL/GenBank/DDBJ databases">
        <title>Extensive metabolic versatility and redundancy in microbially diverse, dynamic hydrothermal sediments.</title>
        <authorList>
            <person name="Dombrowski N."/>
            <person name="Teske A."/>
            <person name="Baker B.J."/>
        </authorList>
    </citation>
    <scope>NUCLEOTIDE SEQUENCE [LARGE SCALE GENOMIC DNA]</scope>
    <source>
        <strain evidence="20">B7_G13</strain>
    </source>
</reference>
<evidence type="ECO:0000256" key="14">
    <source>
        <dbReference type="ARBA" id="ARBA00023098"/>
    </source>
</evidence>
<feature type="transmembrane region" description="Helical" evidence="19">
    <location>
        <begin position="196"/>
        <end position="215"/>
    </location>
</feature>
<keyword evidence="12 18" id="KW-0548">Nucleotidyltransferase</keyword>
<evidence type="ECO:0000256" key="17">
    <source>
        <dbReference type="ARBA" id="ARBA00023264"/>
    </source>
</evidence>
<accession>A0A662D363</accession>
<dbReference type="Proteomes" id="UP000277457">
    <property type="component" value="Unassembled WGS sequence"/>
</dbReference>
<feature type="transmembrane region" description="Helical" evidence="19">
    <location>
        <begin position="74"/>
        <end position="92"/>
    </location>
</feature>
<dbReference type="GO" id="GO:0016024">
    <property type="term" value="P:CDP-diacylglycerol biosynthetic process"/>
    <property type="evidence" value="ECO:0007669"/>
    <property type="project" value="UniProtKB-UniPathway"/>
</dbReference>
<keyword evidence="15 19" id="KW-0472">Membrane</keyword>
<evidence type="ECO:0000256" key="9">
    <source>
        <dbReference type="ARBA" id="ARBA00022516"/>
    </source>
</evidence>
<gene>
    <name evidence="20" type="ORF">DRZ78_03430</name>
</gene>
<comment type="pathway">
    <text evidence="3 18">Phospholipid metabolism; CDP-diacylglycerol biosynthesis; CDP-diacylglycerol from sn-glycerol 3-phosphate: step 3/3.</text>
</comment>
<evidence type="ECO:0000256" key="13">
    <source>
        <dbReference type="ARBA" id="ARBA00022989"/>
    </source>
</evidence>
<protein>
    <recommendedName>
        <fullName evidence="7 18">Phosphatidate cytidylyltransferase</fullName>
        <ecNumber evidence="6 18">2.7.7.41</ecNumber>
    </recommendedName>
</protein>
<evidence type="ECO:0000256" key="6">
    <source>
        <dbReference type="ARBA" id="ARBA00012487"/>
    </source>
</evidence>
<organism evidence="20 21">
    <name type="scientific">Aerophobetes bacterium</name>
    <dbReference type="NCBI Taxonomy" id="2030807"/>
    <lineage>
        <taxon>Bacteria</taxon>
        <taxon>Candidatus Aerophobota</taxon>
    </lineage>
</organism>
<dbReference type="InterPro" id="IPR000374">
    <property type="entry name" value="PC_trans"/>
</dbReference>
<dbReference type="PANTHER" id="PTHR46382:SF1">
    <property type="entry name" value="PHOSPHATIDATE CYTIDYLYLTRANSFERASE"/>
    <property type="match status" value="1"/>
</dbReference>
<dbReference type="AlphaFoldDB" id="A0A662D363"/>
<evidence type="ECO:0000256" key="3">
    <source>
        <dbReference type="ARBA" id="ARBA00005119"/>
    </source>
</evidence>
<evidence type="ECO:0000256" key="18">
    <source>
        <dbReference type="RuleBase" id="RU003938"/>
    </source>
</evidence>
<dbReference type="PROSITE" id="PS01315">
    <property type="entry name" value="CDS"/>
    <property type="match status" value="1"/>
</dbReference>
<proteinExistence type="inferred from homology"/>
<evidence type="ECO:0000256" key="5">
    <source>
        <dbReference type="ARBA" id="ARBA00010185"/>
    </source>
</evidence>
<comment type="similarity">
    <text evidence="5 18">Belongs to the CDS family.</text>
</comment>
<evidence type="ECO:0000256" key="19">
    <source>
        <dbReference type="SAM" id="Phobius"/>
    </source>
</evidence>
<dbReference type="Pfam" id="PF01148">
    <property type="entry name" value="CTP_transf_1"/>
    <property type="match status" value="1"/>
</dbReference>
<keyword evidence="8" id="KW-1003">Cell membrane</keyword>
<feature type="transmembrane region" description="Helical" evidence="19">
    <location>
        <begin position="51"/>
        <end position="68"/>
    </location>
</feature>
<dbReference type="EMBL" id="QMPY01000115">
    <property type="protein sequence ID" value="RLE07173.1"/>
    <property type="molecule type" value="Genomic_DNA"/>
</dbReference>
<feature type="transmembrane region" description="Helical" evidence="19">
    <location>
        <begin position="129"/>
        <end position="151"/>
    </location>
</feature>